<evidence type="ECO:0000256" key="2">
    <source>
        <dbReference type="ARBA" id="ARBA00022630"/>
    </source>
</evidence>
<keyword evidence="2" id="KW-0285">Flavoprotein</keyword>
<keyword evidence="5" id="KW-0503">Monooxygenase</keyword>
<comment type="cofactor">
    <cofactor evidence="1">
        <name>FAD</name>
        <dbReference type="ChEBI" id="CHEBI:57692"/>
    </cofactor>
</comment>
<evidence type="ECO:0000256" key="4">
    <source>
        <dbReference type="ARBA" id="ARBA00023002"/>
    </source>
</evidence>
<comment type="caution">
    <text evidence="6">The sequence shown here is derived from an EMBL/GenBank/DDBJ whole genome shotgun (WGS) entry which is preliminary data.</text>
</comment>
<keyword evidence="7" id="KW-1185">Reference proteome</keyword>
<evidence type="ECO:0000256" key="5">
    <source>
        <dbReference type="ARBA" id="ARBA00023033"/>
    </source>
</evidence>
<organism evidence="6 7">
    <name type="scientific">Cladonia borealis</name>
    <dbReference type="NCBI Taxonomy" id="184061"/>
    <lineage>
        <taxon>Eukaryota</taxon>
        <taxon>Fungi</taxon>
        <taxon>Dikarya</taxon>
        <taxon>Ascomycota</taxon>
        <taxon>Pezizomycotina</taxon>
        <taxon>Lecanoromycetes</taxon>
        <taxon>OSLEUM clade</taxon>
        <taxon>Lecanoromycetidae</taxon>
        <taxon>Lecanorales</taxon>
        <taxon>Lecanorineae</taxon>
        <taxon>Cladoniaceae</taxon>
        <taxon>Cladonia</taxon>
    </lineage>
</organism>
<dbReference type="AlphaFoldDB" id="A0AA39V7E0"/>
<dbReference type="PANTHER" id="PTHR47178:SF6">
    <property type="entry name" value="FAD-BINDING DOMAIN-CONTAINING PROTEIN"/>
    <property type="match status" value="1"/>
</dbReference>
<evidence type="ECO:0000256" key="3">
    <source>
        <dbReference type="ARBA" id="ARBA00022827"/>
    </source>
</evidence>
<dbReference type="GO" id="GO:0004497">
    <property type="term" value="F:monooxygenase activity"/>
    <property type="evidence" value="ECO:0007669"/>
    <property type="project" value="UniProtKB-KW"/>
</dbReference>
<dbReference type="InterPro" id="IPR036188">
    <property type="entry name" value="FAD/NAD-bd_sf"/>
</dbReference>
<proteinExistence type="predicted"/>
<reference evidence="6" key="1">
    <citation type="submission" date="2023-03" db="EMBL/GenBank/DDBJ databases">
        <title>Complete genome of Cladonia borealis.</title>
        <authorList>
            <person name="Park H."/>
        </authorList>
    </citation>
    <scope>NUCLEOTIDE SEQUENCE</scope>
    <source>
        <strain evidence="6">ANT050790</strain>
    </source>
</reference>
<name>A0AA39V7E0_9LECA</name>
<evidence type="ECO:0000313" key="7">
    <source>
        <dbReference type="Proteomes" id="UP001166286"/>
    </source>
</evidence>
<dbReference type="Gene3D" id="3.50.50.60">
    <property type="entry name" value="FAD/NAD(P)-binding domain"/>
    <property type="match status" value="1"/>
</dbReference>
<dbReference type="Proteomes" id="UP001166286">
    <property type="component" value="Unassembled WGS sequence"/>
</dbReference>
<gene>
    <name evidence="6" type="ORF">JMJ35_007409</name>
</gene>
<evidence type="ECO:0000256" key="1">
    <source>
        <dbReference type="ARBA" id="ARBA00001974"/>
    </source>
</evidence>
<dbReference type="EMBL" id="JAFEKC020000017">
    <property type="protein sequence ID" value="KAK0510015.1"/>
    <property type="molecule type" value="Genomic_DNA"/>
</dbReference>
<evidence type="ECO:0000313" key="6">
    <source>
        <dbReference type="EMBL" id="KAK0510015.1"/>
    </source>
</evidence>
<keyword evidence="3" id="KW-0274">FAD</keyword>
<keyword evidence="4" id="KW-0560">Oxidoreductase</keyword>
<dbReference type="PANTHER" id="PTHR47178">
    <property type="entry name" value="MONOOXYGENASE, FAD-BINDING"/>
    <property type="match status" value="1"/>
</dbReference>
<sequence>MAQVLGGDILVGADGVYKCRQQHLLQRPSSDLLQVVPLNTIVGELTLSGETFKRQLALGHSAYNLINPELGFIGFFGLHHVLPDGASCRIFWMYMQPNSDDVSHAQHWLQMSSQREKLGHVLRTVARIPPKFREIFELTPTDRVRREGEGAFHAFIDAMKLTATLDQLYVDDKVNDIIAVKAAGTDYHAEMLKRGLTAVRSSRRSYQEAKKRAETKQHFTSGMKSLPAEEIVLEVKA</sequence>
<accession>A0AA39V7E0</accession>
<protein>
    <submittedName>
        <fullName evidence="6">Uncharacterized protein</fullName>
    </submittedName>
</protein>